<keyword evidence="5" id="KW-1185">Reference proteome</keyword>
<dbReference type="OrthoDB" id="202825at2759"/>
<feature type="region of interest" description="Disordered" evidence="2">
    <location>
        <begin position="547"/>
        <end position="578"/>
    </location>
</feature>
<evidence type="ECO:0000259" key="3">
    <source>
        <dbReference type="Pfam" id="PF09329"/>
    </source>
</evidence>
<feature type="region of interest" description="Disordered" evidence="2">
    <location>
        <begin position="326"/>
        <end position="373"/>
    </location>
</feature>
<accession>A0A4S4LKT5</accession>
<dbReference type="PANTHER" id="PTHR13454">
    <property type="entry name" value="PROTEIN MCM10 HOMOLOG"/>
    <property type="match status" value="1"/>
</dbReference>
<comment type="caution">
    <text evidence="4">The sequence shown here is derived from an EMBL/GenBank/DDBJ whole genome shotgun (WGS) entry which is preliminary data.</text>
</comment>
<organism evidence="4 5">
    <name type="scientific">Bondarzewia mesenterica</name>
    <dbReference type="NCBI Taxonomy" id="1095465"/>
    <lineage>
        <taxon>Eukaryota</taxon>
        <taxon>Fungi</taxon>
        <taxon>Dikarya</taxon>
        <taxon>Basidiomycota</taxon>
        <taxon>Agaricomycotina</taxon>
        <taxon>Agaricomycetes</taxon>
        <taxon>Russulales</taxon>
        <taxon>Bondarzewiaceae</taxon>
        <taxon>Bondarzewia</taxon>
    </lineage>
</organism>
<feature type="compositionally biased region" description="Basic and acidic residues" evidence="2">
    <location>
        <begin position="341"/>
        <end position="372"/>
    </location>
</feature>
<feature type="domain" description="Zinc finger Mcm10/DnaG-type" evidence="3">
    <location>
        <begin position="493"/>
        <end position="538"/>
    </location>
</feature>
<reference evidence="4 5" key="1">
    <citation type="submission" date="2019-02" db="EMBL/GenBank/DDBJ databases">
        <title>Genome sequencing of the rare red list fungi Bondarzewia mesenterica.</title>
        <authorList>
            <person name="Buettner E."/>
            <person name="Kellner H."/>
        </authorList>
    </citation>
    <scope>NUCLEOTIDE SEQUENCE [LARGE SCALE GENOMIC DNA]</scope>
    <source>
        <strain evidence="4 5">DSM 108281</strain>
    </source>
</reference>
<dbReference type="Gene3D" id="2.40.50.140">
    <property type="entry name" value="Nucleic acid-binding proteins"/>
    <property type="match status" value="1"/>
</dbReference>
<dbReference type="InterPro" id="IPR015408">
    <property type="entry name" value="Znf_Mcm10/DnaG"/>
</dbReference>
<dbReference type="EMBL" id="SGPL01000455">
    <property type="protein sequence ID" value="THH12507.1"/>
    <property type="molecule type" value="Genomic_DNA"/>
</dbReference>
<feature type="region of interest" description="Disordered" evidence="2">
    <location>
        <begin position="13"/>
        <end position="43"/>
    </location>
</feature>
<feature type="compositionally biased region" description="Basic and acidic residues" evidence="2">
    <location>
        <begin position="143"/>
        <end position="153"/>
    </location>
</feature>
<feature type="compositionally biased region" description="Polar residues" evidence="2">
    <location>
        <begin position="175"/>
        <end position="189"/>
    </location>
</feature>
<dbReference type="GO" id="GO:0043596">
    <property type="term" value="C:nuclear replication fork"/>
    <property type="evidence" value="ECO:0007669"/>
    <property type="project" value="TreeGrafter"/>
</dbReference>
<dbReference type="AlphaFoldDB" id="A0A4S4LKT5"/>
<dbReference type="Proteomes" id="UP000310158">
    <property type="component" value="Unassembled WGS sequence"/>
</dbReference>
<feature type="compositionally biased region" description="Low complexity" evidence="2">
    <location>
        <begin position="154"/>
        <end position="167"/>
    </location>
</feature>
<comment type="similarity">
    <text evidence="1">Belongs to the MCM10 family.</text>
</comment>
<proteinExistence type="inferred from homology"/>
<dbReference type="GO" id="GO:0003688">
    <property type="term" value="F:DNA replication origin binding"/>
    <property type="evidence" value="ECO:0007669"/>
    <property type="project" value="TreeGrafter"/>
</dbReference>
<dbReference type="GO" id="GO:0006270">
    <property type="term" value="P:DNA replication initiation"/>
    <property type="evidence" value="ECO:0007669"/>
    <property type="project" value="InterPro"/>
</dbReference>
<dbReference type="GO" id="GO:0003697">
    <property type="term" value="F:single-stranded DNA binding"/>
    <property type="evidence" value="ECO:0007669"/>
    <property type="project" value="InterPro"/>
</dbReference>
<protein>
    <recommendedName>
        <fullName evidence="3">Zinc finger Mcm10/DnaG-type domain-containing protein</fullName>
    </recommendedName>
</protein>
<dbReference type="Pfam" id="PF09329">
    <property type="entry name" value="zf-primase"/>
    <property type="match status" value="1"/>
</dbReference>
<evidence type="ECO:0000256" key="1">
    <source>
        <dbReference type="ARBA" id="ARBA00009679"/>
    </source>
</evidence>
<sequence>MPSLKTCLTCVHQTQTRTGTPAEEHCESRPGSLRPSSKQSGSLPVPHQIVLCVVMDSAASRKLQEERRQADIRKQIAALQAQLNDPSSAGTSAALSGFESPKRKRNNGTLLAPATPSPKKRKIISESTAGDKSGIPKAAVRPTDTRPASEARRSSAVSSSAAKPSVVTDHPRPSPQLSNVLSKLSQLGGRSQKPAHPEITDRSSSFTEKSIPKDVKEALTPGDAPSRDDRLALIEDLEPGPVDHKPPFDDPLFEKLEPYSGIHLSSRAISHEDVQEYLTGRFYLSPSRLYSVIRLLPNKQGYDVPVPGDWVTIAVVAERGPIKLSRAPVATNRTDEQDDDAEHKDSSAPHDRPQKDNRIRKGKDKDDAKDGSYKTSSRKYVNLKLIDFGARSKTSATGGKSVIRGDAFLTLLLFESDSFDLVTKEEGGRKQKIYKGGSKGAFESMAKLKEGSVVALLNPRVLKPFQRSADTPHPTNNILALTPESAGSVAVIGHARDLGMCTVVKRDGKVCGSWCDKKVSDVCDYHVQKAVERRRAGRAEFSIGTSGLSTAAPKRKPAYDPAQKWGLKPDPDKGSLAPNDGGGATYIVSGHVVSSSQSRGLFVGESLGRDAQAKAQRKATLRETDNTLKKLLERDREGMKAVTKAREYAEKMKEQGKVTKSKEKLREIALARSSKDIELGSRPGRQRSAVSAPPRRTIPMPTEMHAGNDLPEISDDELEREEKAIFGKSLESPPKLVYLDSSDANVEPEDEESMREPSDHMVDLNSEDEEGVSSNEASVAMGDPDSSDEEFQRVFGKSGSESPRGVVELGDRDDE</sequence>
<feature type="compositionally biased region" description="Polar residues" evidence="2">
    <location>
        <begin position="81"/>
        <end position="94"/>
    </location>
</feature>
<dbReference type="InterPro" id="IPR040184">
    <property type="entry name" value="Mcm10"/>
</dbReference>
<name>A0A4S4LKT5_9AGAM</name>
<evidence type="ECO:0000313" key="5">
    <source>
        <dbReference type="Proteomes" id="UP000310158"/>
    </source>
</evidence>
<evidence type="ECO:0000256" key="2">
    <source>
        <dbReference type="SAM" id="MobiDB-lite"/>
    </source>
</evidence>
<feature type="region of interest" description="Disordered" evidence="2">
    <location>
        <begin position="674"/>
        <end position="815"/>
    </location>
</feature>
<evidence type="ECO:0000313" key="4">
    <source>
        <dbReference type="EMBL" id="THH12507.1"/>
    </source>
</evidence>
<gene>
    <name evidence="4" type="ORF">EW146_g7635</name>
</gene>
<dbReference type="PANTHER" id="PTHR13454:SF11">
    <property type="entry name" value="PROTEIN MCM10 HOMOLOG"/>
    <property type="match status" value="1"/>
</dbReference>
<feature type="region of interest" description="Disordered" evidence="2">
    <location>
        <begin position="81"/>
        <end position="227"/>
    </location>
</feature>
<dbReference type="InterPro" id="IPR012340">
    <property type="entry name" value="NA-bd_OB-fold"/>
</dbReference>